<feature type="region of interest" description="Disordered" evidence="1">
    <location>
        <begin position="565"/>
        <end position="590"/>
    </location>
</feature>
<dbReference type="AlphaFoldDB" id="A0A5B7D236"/>
<keyword evidence="2" id="KW-1133">Transmembrane helix</keyword>
<evidence type="ECO:0000313" key="4">
    <source>
        <dbReference type="Proteomes" id="UP000324222"/>
    </source>
</evidence>
<feature type="compositionally biased region" description="Low complexity" evidence="1">
    <location>
        <begin position="571"/>
        <end position="582"/>
    </location>
</feature>
<feature type="transmembrane region" description="Helical" evidence="2">
    <location>
        <begin position="542"/>
        <end position="560"/>
    </location>
</feature>
<feature type="region of interest" description="Disordered" evidence="1">
    <location>
        <begin position="184"/>
        <end position="261"/>
    </location>
</feature>
<organism evidence="3 4">
    <name type="scientific">Portunus trituberculatus</name>
    <name type="common">Swimming crab</name>
    <name type="synonym">Neptunus trituberculatus</name>
    <dbReference type="NCBI Taxonomy" id="210409"/>
    <lineage>
        <taxon>Eukaryota</taxon>
        <taxon>Metazoa</taxon>
        <taxon>Ecdysozoa</taxon>
        <taxon>Arthropoda</taxon>
        <taxon>Crustacea</taxon>
        <taxon>Multicrustacea</taxon>
        <taxon>Malacostraca</taxon>
        <taxon>Eumalacostraca</taxon>
        <taxon>Eucarida</taxon>
        <taxon>Decapoda</taxon>
        <taxon>Pleocyemata</taxon>
        <taxon>Brachyura</taxon>
        <taxon>Eubrachyura</taxon>
        <taxon>Portunoidea</taxon>
        <taxon>Portunidae</taxon>
        <taxon>Portuninae</taxon>
        <taxon>Portunus</taxon>
    </lineage>
</organism>
<sequence length="620" mass="67727">MSGKVRCSSIKLANDMLQKEGGKRQGLVNQVNLSKVEIRVSPSHCHSSPAATSSKSTSVSIFRVSATSSPAHHSSEVFLSLHSLPTPSPAEGQVSRHLHASPQRRPPQDNAATTEHLTTDPDKHDAKPASSPSSPAIQVAESGIFFASEPDVCSQSSSVYDNPLQQHTYHQLPQQHAFQTSIPQHNQSNQLEPNQSVHHSPDQHRVASSSPQHITFAQQSPYHQSRHNSPLPLLEGQQQEPQQETDIYQDPGPSQSPFPAVSLNDSYAVINPDGHSHNSHIFPLASGGSDTQSLTQLQEMVPEAALLSMTSNILLSCPPSDSLHSQPDSFHPSQSWNMYQNQDSYVHSQGEGEIHLTYQPPDQSCLPLGYYSSSCSVVDQSSGDHQLLHNHSTEAIHNLQSEPSTALHALSLTHPCSDQSNAAFTNDPHEALQIASNHTRSANDSCLEANNHLSHNIPNDPHSEDYANQLLHRPDAHHPHHLLQSLNEPQIASLLDSASQDTHQDDNTLMTATDAQDASSQVPSGVGLELYTSQEAPAPGTIPSFGYFLLLFVFFPLFPCRAGRRADTKVTQPQPRTTSTPRNTRHAHTLPPHHATINITTTTRARGPPYTTHNDSGERW</sequence>
<feature type="compositionally biased region" description="Low complexity" evidence="1">
    <location>
        <begin position="230"/>
        <end position="244"/>
    </location>
</feature>
<evidence type="ECO:0000256" key="2">
    <source>
        <dbReference type="SAM" id="Phobius"/>
    </source>
</evidence>
<keyword evidence="2" id="KW-0812">Transmembrane</keyword>
<keyword evidence="4" id="KW-1185">Reference proteome</keyword>
<evidence type="ECO:0000313" key="3">
    <source>
        <dbReference type="EMBL" id="MPC15720.1"/>
    </source>
</evidence>
<proteinExistence type="predicted"/>
<feature type="compositionally biased region" description="Polar residues" evidence="1">
    <location>
        <begin position="206"/>
        <end position="223"/>
    </location>
</feature>
<gene>
    <name evidence="3" type="ORF">E2C01_008520</name>
</gene>
<accession>A0A5B7D236</accession>
<evidence type="ECO:0000256" key="1">
    <source>
        <dbReference type="SAM" id="MobiDB-lite"/>
    </source>
</evidence>
<dbReference type="EMBL" id="VSRR010000450">
    <property type="protein sequence ID" value="MPC15720.1"/>
    <property type="molecule type" value="Genomic_DNA"/>
</dbReference>
<comment type="caution">
    <text evidence="3">The sequence shown here is derived from an EMBL/GenBank/DDBJ whole genome shotgun (WGS) entry which is preliminary data.</text>
</comment>
<name>A0A5B7D236_PORTR</name>
<dbReference type="OrthoDB" id="6365505at2759"/>
<feature type="compositionally biased region" description="Basic and acidic residues" evidence="1">
    <location>
        <begin position="117"/>
        <end position="127"/>
    </location>
</feature>
<reference evidence="3 4" key="1">
    <citation type="submission" date="2019-05" db="EMBL/GenBank/DDBJ databases">
        <title>Another draft genome of Portunus trituberculatus and its Hox gene families provides insights of decapod evolution.</title>
        <authorList>
            <person name="Jeong J.-H."/>
            <person name="Song I."/>
            <person name="Kim S."/>
            <person name="Choi T."/>
            <person name="Kim D."/>
            <person name="Ryu S."/>
            <person name="Kim W."/>
        </authorList>
    </citation>
    <scope>NUCLEOTIDE SEQUENCE [LARGE SCALE GENOMIC DNA]</scope>
    <source>
        <tissue evidence="3">Muscle</tissue>
    </source>
</reference>
<protein>
    <submittedName>
        <fullName evidence="3">Uncharacterized protein</fullName>
    </submittedName>
</protein>
<feature type="compositionally biased region" description="Polar residues" evidence="1">
    <location>
        <begin position="184"/>
        <end position="198"/>
    </location>
</feature>
<feature type="region of interest" description="Disordered" evidence="1">
    <location>
        <begin position="82"/>
        <end position="135"/>
    </location>
</feature>
<dbReference type="Proteomes" id="UP000324222">
    <property type="component" value="Unassembled WGS sequence"/>
</dbReference>
<keyword evidence="2" id="KW-0472">Membrane</keyword>